<comment type="caution">
    <text evidence="1">The sequence shown here is derived from an EMBL/GenBank/DDBJ whole genome shotgun (WGS) entry which is preliminary data.</text>
</comment>
<evidence type="ECO:0000313" key="2">
    <source>
        <dbReference type="Proteomes" id="UP001341840"/>
    </source>
</evidence>
<gene>
    <name evidence="1" type="ORF">PIB30_101549</name>
</gene>
<keyword evidence="2" id="KW-1185">Reference proteome</keyword>
<sequence>MTSELLLRLKPPSKWKASKRKEEDDEAVKVWTVAAPAIAPCHRRGRNFNRRGRRLKIHCRRRLQAPIPPLPFLLLTLSLPEAGYVLSFTCFNFKLVHFPNEILFTISSRS</sequence>
<evidence type="ECO:0000313" key="1">
    <source>
        <dbReference type="EMBL" id="MED6190007.1"/>
    </source>
</evidence>
<organism evidence="1 2">
    <name type="scientific">Stylosanthes scabra</name>
    <dbReference type="NCBI Taxonomy" id="79078"/>
    <lineage>
        <taxon>Eukaryota</taxon>
        <taxon>Viridiplantae</taxon>
        <taxon>Streptophyta</taxon>
        <taxon>Embryophyta</taxon>
        <taxon>Tracheophyta</taxon>
        <taxon>Spermatophyta</taxon>
        <taxon>Magnoliopsida</taxon>
        <taxon>eudicotyledons</taxon>
        <taxon>Gunneridae</taxon>
        <taxon>Pentapetalae</taxon>
        <taxon>rosids</taxon>
        <taxon>fabids</taxon>
        <taxon>Fabales</taxon>
        <taxon>Fabaceae</taxon>
        <taxon>Papilionoideae</taxon>
        <taxon>50 kb inversion clade</taxon>
        <taxon>dalbergioids sensu lato</taxon>
        <taxon>Dalbergieae</taxon>
        <taxon>Pterocarpus clade</taxon>
        <taxon>Stylosanthes</taxon>
    </lineage>
</organism>
<protein>
    <submittedName>
        <fullName evidence="1">Uncharacterized protein</fullName>
    </submittedName>
</protein>
<accession>A0ABU6WVP5</accession>
<dbReference type="Proteomes" id="UP001341840">
    <property type="component" value="Unassembled WGS sequence"/>
</dbReference>
<reference evidence="1 2" key="1">
    <citation type="journal article" date="2023" name="Plants (Basel)">
        <title>Bridging the Gap: Combining Genomics and Transcriptomics Approaches to Understand Stylosanthes scabra, an Orphan Legume from the Brazilian Caatinga.</title>
        <authorList>
            <person name="Ferreira-Neto J.R.C."/>
            <person name="da Silva M.D."/>
            <person name="Binneck E."/>
            <person name="de Melo N.F."/>
            <person name="da Silva R.H."/>
            <person name="de Melo A.L.T.M."/>
            <person name="Pandolfi V."/>
            <person name="Bustamante F.O."/>
            <person name="Brasileiro-Vidal A.C."/>
            <person name="Benko-Iseppon A.M."/>
        </authorList>
    </citation>
    <scope>NUCLEOTIDE SEQUENCE [LARGE SCALE GENOMIC DNA]</scope>
    <source>
        <tissue evidence="1">Leaves</tissue>
    </source>
</reference>
<name>A0ABU6WVP5_9FABA</name>
<dbReference type="EMBL" id="JASCZI010184229">
    <property type="protein sequence ID" value="MED6190007.1"/>
    <property type="molecule type" value="Genomic_DNA"/>
</dbReference>
<proteinExistence type="predicted"/>